<evidence type="ECO:0000313" key="3">
    <source>
        <dbReference type="Proteomes" id="UP001320119"/>
    </source>
</evidence>
<evidence type="ECO:0000313" key="2">
    <source>
        <dbReference type="EMBL" id="BCD98844.1"/>
    </source>
</evidence>
<evidence type="ECO:0000259" key="1">
    <source>
        <dbReference type="Pfam" id="PF08808"/>
    </source>
</evidence>
<gene>
    <name evidence="2" type="ORF">MARGE09_P3045</name>
</gene>
<dbReference type="EMBL" id="AP023086">
    <property type="protein sequence ID" value="BCD98844.1"/>
    <property type="molecule type" value="Genomic_DNA"/>
</dbReference>
<dbReference type="Pfam" id="PF08808">
    <property type="entry name" value="RES"/>
    <property type="match status" value="1"/>
</dbReference>
<reference evidence="2 3" key="1">
    <citation type="journal article" date="2022" name="IScience">
        <title>An ultrasensitive nanofiber-based assay for enzymatic hydrolysis and deep-sea microbial degradation of cellulose.</title>
        <authorList>
            <person name="Tsudome M."/>
            <person name="Tachioka M."/>
            <person name="Miyazaki M."/>
            <person name="Uchimura K."/>
            <person name="Tsuda M."/>
            <person name="Takaki Y."/>
            <person name="Deguchi S."/>
        </authorList>
    </citation>
    <scope>NUCLEOTIDE SEQUENCE [LARGE SCALE GENOMIC DNA]</scope>
    <source>
        <strain evidence="2 3">GE09</strain>
    </source>
</reference>
<feature type="domain" description="RES" evidence="1">
    <location>
        <begin position="256"/>
        <end position="350"/>
    </location>
</feature>
<accession>A0AAN1WJQ5</accession>
<organism evidence="2 3">
    <name type="scientific">Marinagarivorans cellulosilyticus</name>
    <dbReference type="NCBI Taxonomy" id="2721545"/>
    <lineage>
        <taxon>Bacteria</taxon>
        <taxon>Pseudomonadati</taxon>
        <taxon>Pseudomonadota</taxon>
        <taxon>Gammaproteobacteria</taxon>
        <taxon>Cellvibrionales</taxon>
        <taxon>Cellvibrionaceae</taxon>
        <taxon>Marinagarivorans</taxon>
    </lineage>
</organism>
<keyword evidence="3" id="KW-1185">Reference proteome</keyword>
<dbReference type="RefSeq" id="WP_255711686.1">
    <property type="nucleotide sequence ID" value="NZ_AP023086.1"/>
</dbReference>
<proteinExistence type="predicted"/>
<dbReference type="KEGG" id="marq:MARGE09_P3045"/>
<dbReference type="InterPro" id="IPR022385">
    <property type="entry name" value="Rhs_assc_core"/>
</dbReference>
<dbReference type="NCBIfam" id="TIGR03696">
    <property type="entry name" value="Rhs_assc_core"/>
    <property type="match status" value="1"/>
</dbReference>
<dbReference type="AlphaFoldDB" id="A0AAN1WJQ5"/>
<dbReference type="Gene3D" id="2.180.10.10">
    <property type="entry name" value="RHS repeat-associated core"/>
    <property type="match status" value="1"/>
</dbReference>
<dbReference type="InterPro" id="IPR014914">
    <property type="entry name" value="RES_dom"/>
</dbReference>
<protein>
    <recommendedName>
        <fullName evidence="1">RES domain-containing protein</fullName>
    </recommendedName>
</protein>
<sequence>MKARFYDPDVGRFLSQDTYLGEGTEAPSLHRYLYAYGNPNYYWDPDGYCSAIGGAASSASLCGQAMAYAMTGDDRHLELGLELEQQALELAPKFYGSLVGGAGIAAGVGATTAKCAGSGACRASISTLLTGFGLSDLSVEDLVPVEKMAKGAVKLLDDGVNAVKSGVAAAKKKLAGQSTVEQPLIEGNQQTSDIGNSAGAQADAELAVPTQQNLGTSVTFDGYRFYDPEYGLMSTNPANTYRFSDPSYRSTGQDGYFAGHPSTAFAEVRGKANGNLYRGQIKADNVLDLTKSDVRGSYGADLGELKKKTDTAEYDYTNEMSNRAYDDGYSGIKFPSSRTSGDNLILFDGRSDSYNMNTVFDVPVDH</sequence>
<dbReference type="Proteomes" id="UP001320119">
    <property type="component" value="Chromosome"/>
</dbReference>
<name>A0AAN1WJQ5_9GAMM</name>